<reference evidence="2 3" key="1">
    <citation type="journal article" date="2013" name="Genome Biol.">
        <title>The genome sequence of the most widely cultivated cacao type and its use to identify candidate genes regulating pod color.</title>
        <authorList>
            <person name="Motamayor J.C."/>
            <person name="Mockaitis K."/>
            <person name="Schmutz J."/>
            <person name="Haiminen N."/>
            <person name="Iii D.L."/>
            <person name="Cornejo O."/>
            <person name="Findley S.D."/>
            <person name="Zheng P."/>
            <person name="Utro F."/>
            <person name="Royaert S."/>
            <person name="Saski C."/>
            <person name="Jenkins J."/>
            <person name="Podicheti R."/>
            <person name="Zhao M."/>
            <person name="Scheffler B.E."/>
            <person name="Stack J.C."/>
            <person name="Feltus F.A."/>
            <person name="Mustiga G.M."/>
            <person name="Amores F."/>
            <person name="Phillips W."/>
            <person name="Marelli J.P."/>
            <person name="May G.D."/>
            <person name="Shapiro H."/>
            <person name="Ma J."/>
            <person name="Bustamante C.D."/>
            <person name="Schnell R.J."/>
            <person name="Main D."/>
            <person name="Gilbert D."/>
            <person name="Parida L."/>
            <person name="Kuhn D.N."/>
        </authorList>
    </citation>
    <scope>NUCLEOTIDE SEQUENCE [LARGE SCALE GENOMIC DNA]</scope>
    <source>
        <strain evidence="3">cv. Matina 1-6</strain>
    </source>
</reference>
<accession>A0A061GHD2</accession>
<proteinExistence type="predicted"/>
<dbReference type="InParanoid" id="A0A061GHD2"/>
<feature type="compositionally biased region" description="Polar residues" evidence="1">
    <location>
        <begin position="11"/>
        <end position="27"/>
    </location>
</feature>
<dbReference type="HOGENOM" id="CLU_1809710_0_0_1"/>
<evidence type="ECO:0000256" key="1">
    <source>
        <dbReference type="SAM" id="MobiDB-lite"/>
    </source>
</evidence>
<dbReference type="Gramene" id="EOY26464">
    <property type="protein sequence ID" value="EOY26464"/>
    <property type="gene ID" value="TCM_028142"/>
</dbReference>
<organism evidence="2 3">
    <name type="scientific">Theobroma cacao</name>
    <name type="common">Cacao</name>
    <name type="synonym">Cocoa</name>
    <dbReference type="NCBI Taxonomy" id="3641"/>
    <lineage>
        <taxon>Eukaryota</taxon>
        <taxon>Viridiplantae</taxon>
        <taxon>Streptophyta</taxon>
        <taxon>Embryophyta</taxon>
        <taxon>Tracheophyta</taxon>
        <taxon>Spermatophyta</taxon>
        <taxon>Magnoliopsida</taxon>
        <taxon>eudicotyledons</taxon>
        <taxon>Gunneridae</taxon>
        <taxon>Pentapetalae</taxon>
        <taxon>rosids</taxon>
        <taxon>malvids</taxon>
        <taxon>Malvales</taxon>
        <taxon>Malvaceae</taxon>
        <taxon>Byttnerioideae</taxon>
        <taxon>Theobroma</taxon>
    </lineage>
</organism>
<feature type="region of interest" description="Disordered" evidence="1">
    <location>
        <begin position="1"/>
        <end position="56"/>
    </location>
</feature>
<dbReference type="AlphaFoldDB" id="A0A061GHD2"/>
<sequence>MQEIGSFEACLSSNVNDQSSPPNSGTGTRDKASTMAENSDGTGGNEAMNNVADKNSKNISIKLPTRVAMSQHGDGHQLEHVGVEIEVHPLVRRKRHSDTKISIDKIFSLTSDKAVDIRENDEASDEDSISVNFAASWECERYF</sequence>
<evidence type="ECO:0000313" key="3">
    <source>
        <dbReference type="Proteomes" id="UP000026915"/>
    </source>
</evidence>
<dbReference type="Proteomes" id="UP000026915">
    <property type="component" value="Chromosome 6"/>
</dbReference>
<keyword evidence="3" id="KW-1185">Reference proteome</keyword>
<evidence type="ECO:0000313" key="2">
    <source>
        <dbReference type="EMBL" id="EOY26464.1"/>
    </source>
</evidence>
<name>A0A061GHD2_THECC</name>
<dbReference type="EMBL" id="CM001884">
    <property type="protein sequence ID" value="EOY26464.1"/>
    <property type="molecule type" value="Genomic_DNA"/>
</dbReference>
<gene>
    <name evidence="2" type="ORF">TCM_028142</name>
</gene>
<protein>
    <submittedName>
        <fullName evidence="2">Uncharacterized protein</fullName>
    </submittedName>
</protein>